<evidence type="ECO:0000256" key="1">
    <source>
        <dbReference type="ARBA" id="ARBA00022649"/>
    </source>
</evidence>
<evidence type="ECO:0000256" key="5">
    <source>
        <dbReference type="HAMAP-Rule" id="MF_00265"/>
    </source>
</evidence>
<dbReference type="Pfam" id="PF01850">
    <property type="entry name" value="PIN"/>
    <property type="match status" value="1"/>
</dbReference>
<dbReference type="CDD" id="cd09854">
    <property type="entry name" value="PIN_VapC-like"/>
    <property type="match status" value="1"/>
</dbReference>
<dbReference type="GO" id="GO:0000287">
    <property type="term" value="F:magnesium ion binding"/>
    <property type="evidence" value="ECO:0007669"/>
    <property type="project" value="UniProtKB-UniRule"/>
</dbReference>
<dbReference type="GO" id="GO:0090729">
    <property type="term" value="F:toxin activity"/>
    <property type="evidence" value="ECO:0007669"/>
    <property type="project" value="UniProtKB-KW"/>
</dbReference>
<evidence type="ECO:0000313" key="7">
    <source>
        <dbReference type="EMBL" id="MXN66837.1"/>
    </source>
</evidence>
<evidence type="ECO:0000313" key="8">
    <source>
        <dbReference type="Proteomes" id="UP000433101"/>
    </source>
</evidence>
<keyword evidence="2 5" id="KW-0540">Nuclease</keyword>
<keyword evidence="3 5" id="KW-0479">Metal-binding</keyword>
<accession>A0A7X3LXC0</accession>
<organism evidence="7 8">
    <name type="scientific">Stappia sediminis</name>
    <dbReference type="NCBI Taxonomy" id="2692190"/>
    <lineage>
        <taxon>Bacteria</taxon>
        <taxon>Pseudomonadati</taxon>
        <taxon>Pseudomonadota</taxon>
        <taxon>Alphaproteobacteria</taxon>
        <taxon>Hyphomicrobiales</taxon>
        <taxon>Stappiaceae</taxon>
        <taxon>Stappia</taxon>
    </lineage>
</organism>
<protein>
    <recommendedName>
        <fullName evidence="5">Ribonuclease VapC</fullName>
        <shortName evidence="5">RNase VapC</shortName>
        <ecNumber evidence="5">3.1.-.-</ecNumber>
    </recommendedName>
    <alternativeName>
        <fullName evidence="5">Toxin VapC</fullName>
    </alternativeName>
</protein>
<dbReference type="Gene3D" id="3.40.50.1010">
    <property type="entry name" value="5'-nuclease"/>
    <property type="match status" value="1"/>
</dbReference>
<gene>
    <name evidence="5" type="primary">vapC</name>
    <name evidence="7" type="ORF">GR183_18130</name>
</gene>
<feature type="binding site" evidence="5">
    <location>
        <position position="108"/>
    </location>
    <ligand>
        <name>Mg(2+)</name>
        <dbReference type="ChEBI" id="CHEBI:18420"/>
    </ligand>
</feature>
<dbReference type="SMART" id="SM00670">
    <property type="entry name" value="PINc"/>
    <property type="match status" value="1"/>
</dbReference>
<dbReference type="GO" id="GO:0004540">
    <property type="term" value="F:RNA nuclease activity"/>
    <property type="evidence" value="ECO:0007669"/>
    <property type="project" value="InterPro"/>
</dbReference>
<evidence type="ECO:0000256" key="3">
    <source>
        <dbReference type="ARBA" id="ARBA00022723"/>
    </source>
</evidence>
<dbReference type="InterPro" id="IPR002716">
    <property type="entry name" value="PIN_dom"/>
</dbReference>
<sequence>MVLVYVDTNVFVHALEEKQEGEAGILARRLIRAAADGKLDAVTSELTLAEVLAPNKRHAGALPAMLERAYLDLIVHGGFIGLEALVREDMYESAKLRAWQKTKVGLPDVLHLATAIRTNADVFATNDKAISIPQGMKKLDLSSKGIGALLTELGS</sequence>
<dbReference type="GO" id="GO:0016787">
    <property type="term" value="F:hydrolase activity"/>
    <property type="evidence" value="ECO:0007669"/>
    <property type="project" value="UniProtKB-KW"/>
</dbReference>
<evidence type="ECO:0000259" key="6">
    <source>
        <dbReference type="SMART" id="SM00670"/>
    </source>
</evidence>
<dbReference type="InterPro" id="IPR022907">
    <property type="entry name" value="VapC_family"/>
</dbReference>
<dbReference type="EC" id="3.1.-.-" evidence="5"/>
<keyword evidence="8" id="KW-1185">Reference proteome</keyword>
<proteinExistence type="inferred from homology"/>
<dbReference type="RefSeq" id="WP_160777070.1">
    <property type="nucleotide sequence ID" value="NZ_WUMV01000008.1"/>
</dbReference>
<comment type="function">
    <text evidence="5">Toxic component of a toxin-antitoxin (TA) system. An RNase.</text>
</comment>
<reference evidence="7 8" key="1">
    <citation type="submission" date="2019-12" db="EMBL/GenBank/DDBJ databases">
        <authorList>
            <person name="Li M."/>
        </authorList>
    </citation>
    <scope>NUCLEOTIDE SEQUENCE [LARGE SCALE GENOMIC DNA]</scope>
    <source>
        <strain evidence="7 8">GBMRC 2046</strain>
    </source>
</reference>
<comment type="cofactor">
    <cofactor evidence="5">
        <name>Mg(2+)</name>
        <dbReference type="ChEBI" id="CHEBI:18420"/>
    </cofactor>
</comment>
<feature type="domain" description="PIN" evidence="6">
    <location>
        <begin position="2"/>
        <end position="132"/>
    </location>
</feature>
<dbReference type="HAMAP" id="MF_00265">
    <property type="entry name" value="VapC_Nob1"/>
    <property type="match status" value="1"/>
</dbReference>
<evidence type="ECO:0000256" key="4">
    <source>
        <dbReference type="ARBA" id="ARBA00022801"/>
    </source>
</evidence>
<dbReference type="InterPro" id="IPR029060">
    <property type="entry name" value="PIN-like_dom_sf"/>
</dbReference>
<comment type="similarity">
    <text evidence="5">Belongs to the PINc/VapC protein family.</text>
</comment>
<dbReference type="SUPFAM" id="SSF88723">
    <property type="entry name" value="PIN domain-like"/>
    <property type="match status" value="1"/>
</dbReference>
<name>A0A7X3LXC0_9HYPH</name>
<dbReference type="EMBL" id="WUMV01000008">
    <property type="protein sequence ID" value="MXN66837.1"/>
    <property type="molecule type" value="Genomic_DNA"/>
</dbReference>
<keyword evidence="1 5" id="KW-1277">Toxin-antitoxin system</keyword>
<keyword evidence="5" id="KW-0460">Magnesium</keyword>
<evidence type="ECO:0000256" key="2">
    <source>
        <dbReference type="ARBA" id="ARBA00022722"/>
    </source>
</evidence>
<comment type="caution">
    <text evidence="7">The sequence shown here is derived from an EMBL/GenBank/DDBJ whole genome shotgun (WGS) entry which is preliminary data.</text>
</comment>
<keyword evidence="4 5" id="KW-0378">Hydrolase</keyword>
<dbReference type="AlphaFoldDB" id="A0A7X3LXC0"/>
<feature type="binding site" evidence="5">
    <location>
        <position position="7"/>
    </location>
    <ligand>
        <name>Mg(2+)</name>
        <dbReference type="ChEBI" id="CHEBI:18420"/>
    </ligand>
</feature>
<keyword evidence="5" id="KW-0800">Toxin</keyword>
<dbReference type="Proteomes" id="UP000433101">
    <property type="component" value="Unassembled WGS sequence"/>
</dbReference>